<keyword evidence="2" id="KW-0732">Signal</keyword>
<dbReference type="EMBL" id="BRPK01000012">
    <property type="protein sequence ID" value="GLB42828.1"/>
    <property type="molecule type" value="Genomic_DNA"/>
</dbReference>
<dbReference type="Proteomes" id="UP001063166">
    <property type="component" value="Unassembled WGS sequence"/>
</dbReference>
<organism evidence="3 4">
    <name type="scientific">Lyophyllum shimeji</name>
    <name type="common">Hon-shimeji</name>
    <name type="synonym">Tricholoma shimeji</name>
    <dbReference type="NCBI Taxonomy" id="47721"/>
    <lineage>
        <taxon>Eukaryota</taxon>
        <taxon>Fungi</taxon>
        <taxon>Dikarya</taxon>
        <taxon>Basidiomycota</taxon>
        <taxon>Agaricomycotina</taxon>
        <taxon>Agaricomycetes</taxon>
        <taxon>Agaricomycetidae</taxon>
        <taxon>Agaricales</taxon>
        <taxon>Tricholomatineae</taxon>
        <taxon>Lyophyllaceae</taxon>
        <taxon>Lyophyllum</taxon>
    </lineage>
</organism>
<sequence length="139" mass="15220">MRTSIVLSALALFASVVSAGPASGYGRRAHSQSVETRDADRIRIARELLDTLELMERSELERRASHAKSSQPRPPSPRPASFTLDCSAIHEQWGEWGHNVCAENYHCSPSGRMVVISGKTPNERMGRLCTSKCTCAHAA</sequence>
<proteinExistence type="predicted"/>
<evidence type="ECO:0000313" key="4">
    <source>
        <dbReference type="Proteomes" id="UP001063166"/>
    </source>
</evidence>
<dbReference type="AlphaFoldDB" id="A0A9P3PWE6"/>
<evidence type="ECO:0000256" key="2">
    <source>
        <dbReference type="SAM" id="SignalP"/>
    </source>
</evidence>
<feature type="chain" id="PRO_5040169637" evidence="2">
    <location>
        <begin position="20"/>
        <end position="139"/>
    </location>
</feature>
<protein>
    <submittedName>
        <fullName evidence="3">Uncharacterized protein</fullName>
    </submittedName>
</protein>
<accession>A0A9P3PWE6</accession>
<comment type="caution">
    <text evidence="3">The sequence shown here is derived from an EMBL/GenBank/DDBJ whole genome shotgun (WGS) entry which is preliminary data.</text>
</comment>
<feature type="signal peptide" evidence="2">
    <location>
        <begin position="1"/>
        <end position="19"/>
    </location>
</feature>
<feature type="region of interest" description="Disordered" evidence="1">
    <location>
        <begin position="59"/>
        <end position="82"/>
    </location>
</feature>
<evidence type="ECO:0000256" key="1">
    <source>
        <dbReference type="SAM" id="MobiDB-lite"/>
    </source>
</evidence>
<reference evidence="3" key="1">
    <citation type="submission" date="2022-07" db="EMBL/GenBank/DDBJ databases">
        <title>The genome of Lyophyllum shimeji provides insight into the initial evolution of ectomycorrhizal fungal genome.</title>
        <authorList>
            <person name="Kobayashi Y."/>
            <person name="Shibata T."/>
            <person name="Hirakawa H."/>
            <person name="Shigenobu S."/>
            <person name="Nishiyama T."/>
            <person name="Yamada A."/>
            <person name="Hasebe M."/>
            <person name="Kawaguchi M."/>
        </authorList>
    </citation>
    <scope>NUCLEOTIDE SEQUENCE</scope>
    <source>
        <strain evidence="3">AT787</strain>
    </source>
</reference>
<name>A0A9P3PWE6_LYOSH</name>
<gene>
    <name evidence="3" type="ORF">LshimejAT787_1202770</name>
</gene>
<keyword evidence="4" id="KW-1185">Reference proteome</keyword>
<evidence type="ECO:0000313" key="3">
    <source>
        <dbReference type="EMBL" id="GLB42828.1"/>
    </source>
</evidence>